<evidence type="ECO:0000256" key="5">
    <source>
        <dbReference type="RuleBase" id="RU363034"/>
    </source>
</evidence>
<sequence>MWRQSSLFFTYVVGVLAIEGKGKPCGAEASPHLLHHNPWLVYIEYYRHQHLTEIRCAGTLISSKHVVTAAHCVKKTRFSHLVARLGEYDTRTEQDCLRGLCADPLKKIAVSKIIAHSGYDGRQHDIAVLVLAEDAPYTDFIRPVCLPSGDLDPTATFTASGWGVIPFDGHYSDTKKILLLPNWGIAECKAAYSSIYLPDGIICAGGEEGVDTCNGDSGGPLAWVRYRIELWGVTSFGNTHCGTKDSPGIYTKVIDYLDWIQEVSASN</sequence>
<dbReference type="PRINTS" id="PR00722">
    <property type="entry name" value="CHYMOTRYPSIN"/>
</dbReference>
<keyword evidence="3" id="KW-0325">Glycoprotein</keyword>
<comment type="similarity">
    <text evidence="4">Belongs to the peptidase S1 family. CLIP subfamily.</text>
</comment>
<dbReference type="OrthoDB" id="10012881at2759"/>
<dbReference type="GO" id="GO:0006508">
    <property type="term" value="P:proteolysis"/>
    <property type="evidence" value="ECO:0007669"/>
    <property type="project" value="UniProtKB-KW"/>
</dbReference>
<dbReference type="EMBL" id="AY672783">
    <property type="protein sequence ID" value="AAV91005.1"/>
    <property type="molecule type" value="mRNA"/>
</dbReference>
<dbReference type="PROSITE" id="PS00134">
    <property type="entry name" value="TRYPSIN_HIS"/>
    <property type="match status" value="1"/>
</dbReference>
<dbReference type="SUPFAM" id="SSF50494">
    <property type="entry name" value="Trypsin-like serine proteases"/>
    <property type="match status" value="1"/>
</dbReference>
<organism evidence="8">
    <name type="scientific">Manduca sexta</name>
    <name type="common">Tobacco hawkmoth</name>
    <name type="synonym">Tobacco hornworm</name>
    <dbReference type="NCBI Taxonomy" id="7130"/>
    <lineage>
        <taxon>Eukaryota</taxon>
        <taxon>Metazoa</taxon>
        <taxon>Ecdysozoa</taxon>
        <taxon>Arthropoda</taxon>
        <taxon>Hexapoda</taxon>
        <taxon>Insecta</taxon>
        <taxon>Pterygota</taxon>
        <taxon>Neoptera</taxon>
        <taxon>Endopterygota</taxon>
        <taxon>Lepidoptera</taxon>
        <taxon>Glossata</taxon>
        <taxon>Ditrysia</taxon>
        <taxon>Bombycoidea</taxon>
        <taxon>Sphingidae</taxon>
        <taxon>Sphinginae</taxon>
        <taxon>Sphingini</taxon>
        <taxon>Manduca</taxon>
    </lineage>
</organism>
<dbReference type="InterPro" id="IPR009003">
    <property type="entry name" value="Peptidase_S1_PA"/>
</dbReference>
<dbReference type="CDD" id="cd00190">
    <property type="entry name" value="Tryp_SPc"/>
    <property type="match status" value="1"/>
</dbReference>
<dbReference type="PROSITE" id="PS50240">
    <property type="entry name" value="TRYPSIN_DOM"/>
    <property type="match status" value="1"/>
</dbReference>
<dbReference type="Gene3D" id="2.40.10.10">
    <property type="entry name" value="Trypsin-like serine proteases"/>
    <property type="match status" value="2"/>
</dbReference>
<evidence type="ECO:0000256" key="1">
    <source>
        <dbReference type="ARBA" id="ARBA00022729"/>
    </source>
</evidence>
<evidence type="ECO:0000256" key="6">
    <source>
        <dbReference type="SAM" id="SignalP"/>
    </source>
</evidence>
<evidence type="ECO:0000256" key="4">
    <source>
        <dbReference type="ARBA" id="ARBA00024195"/>
    </source>
</evidence>
<evidence type="ECO:0000313" key="8">
    <source>
        <dbReference type="EMBL" id="AAV91005.1"/>
    </source>
</evidence>
<feature type="signal peptide" evidence="6">
    <location>
        <begin position="1"/>
        <end position="17"/>
    </location>
</feature>
<feature type="chain" id="PRO_5004259228" evidence="6">
    <location>
        <begin position="18"/>
        <end position="267"/>
    </location>
</feature>
<protein>
    <submittedName>
        <fullName evidence="8">Hemolymph proteinase 7</fullName>
    </submittedName>
</protein>
<feature type="domain" description="Peptidase S1" evidence="7">
    <location>
        <begin position="17"/>
        <end position="265"/>
    </location>
</feature>
<dbReference type="InterPro" id="IPR051487">
    <property type="entry name" value="Ser/Thr_Proteases_Immune/Dev"/>
</dbReference>
<accession>Q5MPC7</accession>
<keyword evidence="5" id="KW-0645">Protease</keyword>
<dbReference type="GO" id="GO:0004252">
    <property type="term" value="F:serine-type endopeptidase activity"/>
    <property type="evidence" value="ECO:0007669"/>
    <property type="project" value="InterPro"/>
</dbReference>
<reference evidence="8" key="1">
    <citation type="journal article" date="2005" name="Insect Biochem. Mol. Biol.">
        <title>Molecular identification of a bevy of serine proteinases in Manduca sexta hemolymph.</title>
        <authorList>
            <person name="Jiang H."/>
            <person name="Wang Y."/>
            <person name="Gu Y."/>
            <person name="Guo X."/>
            <person name="Zou Z."/>
            <person name="Scholz F."/>
            <person name="Trenczek T.E."/>
            <person name="Kanost M.R."/>
        </authorList>
    </citation>
    <scope>NUCLEOTIDE SEQUENCE</scope>
</reference>
<dbReference type="SMART" id="SM00020">
    <property type="entry name" value="Tryp_SPc"/>
    <property type="match status" value="1"/>
</dbReference>
<dbReference type="PROSITE" id="PS00135">
    <property type="entry name" value="TRYPSIN_SER"/>
    <property type="match status" value="1"/>
</dbReference>
<dbReference type="PANTHER" id="PTHR24256">
    <property type="entry name" value="TRYPTASE-RELATED"/>
    <property type="match status" value="1"/>
</dbReference>
<keyword evidence="5" id="KW-0378">Hydrolase</keyword>
<keyword evidence="5" id="KW-0720">Serine protease</keyword>
<dbReference type="FunFam" id="2.40.10.10:FF:000028">
    <property type="entry name" value="Serine protease easter"/>
    <property type="match status" value="1"/>
</dbReference>
<name>Q5MPC7_MANSE</name>
<evidence type="ECO:0000256" key="3">
    <source>
        <dbReference type="ARBA" id="ARBA00023180"/>
    </source>
</evidence>
<keyword evidence="1 6" id="KW-0732">Signal</keyword>
<evidence type="ECO:0000256" key="2">
    <source>
        <dbReference type="ARBA" id="ARBA00023157"/>
    </source>
</evidence>
<dbReference type="InterPro" id="IPR043504">
    <property type="entry name" value="Peptidase_S1_PA_chymotrypsin"/>
</dbReference>
<dbReference type="Pfam" id="PF00089">
    <property type="entry name" value="Trypsin"/>
    <property type="match status" value="1"/>
</dbReference>
<dbReference type="InterPro" id="IPR001314">
    <property type="entry name" value="Peptidase_S1A"/>
</dbReference>
<evidence type="ECO:0000259" key="7">
    <source>
        <dbReference type="PROSITE" id="PS50240"/>
    </source>
</evidence>
<proteinExistence type="evidence at transcript level"/>
<dbReference type="InterPro" id="IPR033116">
    <property type="entry name" value="TRYPSIN_SER"/>
</dbReference>
<dbReference type="InterPro" id="IPR001254">
    <property type="entry name" value="Trypsin_dom"/>
</dbReference>
<dbReference type="AlphaFoldDB" id="Q5MPC7"/>
<dbReference type="InterPro" id="IPR018114">
    <property type="entry name" value="TRYPSIN_HIS"/>
</dbReference>
<keyword evidence="2" id="KW-1015">Disulfide bond</keyword>